<evidence type="ECO:0000313" key="3">
    <source>
        <dbReference type="Proteomes" id="UP000621492"/>
    </source>
</evidence>
<keyword evidence="3" id="KW-1185">Reference proteome</keyword>
<feature type="transmembrane region" description="Helical" evidence="1">
    <location>
        <begin position="385"/>
        <end position="408"/>
    </location>
</feature>
<dbReference type="InterPro" id="IPR043748">
    <property type="entry name" value="DUF5693"/>
</dbReference>
<dbReference type="AlphaFoldDB" id="A0A9W5U1D6"/>
<keyword evidence="1" id="KW-0812">Transmembrane</keyword>
<feature type="transmembrane region" description="Helical" evidence="1">
    <location>
        <begin position="362"/>
        <end position="379"/>
    </location>
</feature>
<dbReference type="Proteomes" id="UP000621492">
    <property type="component" value="Unassembled WGS sequence"/>
</dbReference>
<dbReference type="RefSeq" id="WP_188725828.1">
    <property type="nucleotide sequence ID" value="NZ_BMJD01000058.1"/>
</dbReference>
<keyword evidence="1" id="KW-0472">Membrane</keyword>
<reference evidence="2" key="2">
    <citation type="submission" date="2020-09" db="EMBL/GenBank/DDBJ databases">
        <authorList>
            <person name="Sun Q."/>
            <person name="Zhou Y."/>
        </authorList>
    </citation>
    <scope>NUCLEOTIDE SEQUENCE</scope>
    <source>
        <strain evidence="2">CGMCC 1.15454</strain>
    </source>
</reference>
<dbReference type="EMBL" id="BMJD01000058">
    <property type="protein sequence ID" value="GGB60044.1"/>
    <property type="molecule type" value="Genomic_DNA"/>
</dbReference>
<keyword evidence="1" id="KW-1133">Transmembrane helix</keyword>
<feature type="transmembrane region" description="Helical" evidence="1">
    <location>
        <begin position="420"/>
        <end position="443"/>
    </location>
</feature>
<dbReference type="Pfam" id="PF18949">
    <property type="entry name" value="DUF5693"/>
    <property type="match status" value="1"/>
</dbReference>
<feature type="transmembrane region" description="Helical" evidence="1">
    <location>
        <begin position="583"/>
        <end position="604"/>
    </location>
</feature>
<feature type="transmembrane region" description="Helical" evidence="1">
    <location>
        <begin position="337"/>
        <end position="357"/>
    </location>
</feature>
<gene>
    <name evidence="2" type="ORF">GCM10011409_41800</name>
</gene>
<feature type="transmembrane region" description="Helical" evidence="1">
    <location>
        <begin position="533"/>
        <end position="549"/>
    </location>
</feature>
<feature type="transmembrane region" description="Helical" evidence="1">
    <location>
        <begin position="556"/>
        <end position="577"/>
    </location>
</feature>
<accession>A0A9W5U1D6</accession>
<proteinExistence type="predicted"/>
<protein>
    <submittedName>
        <fullName evidence="2">Uncharacterized protein</fullName>
    </submittedName>
</protein>
<comment type="caution">
    <text evidence="2">The sequence shown here is derived from an EMBL/GenBank/DDBJ whole genome shotgun (WGS) entry which is preliminary data.</text>
</comment>
<evidence type="ECO:0000256" key="1">
    <source>
        <dbReference type="SAM" id="Phobius"/>
    </source>
</evidence>
<reference evidence="2" key="1">
    <citation type="journal article" date="2014" name="Int. J. Syst. Evol. Microbiol.">
        <title>Complete genome sequence of Corynebacterium casei LMG S-19264T (=DSM 44701T), isolated from a smear-ripened cheese.</title>
        <authorList>
            <consortium name="US DOE Joint Genome Institute (JGI-PGF)"/>
            <person name="Walter F."/>
            <person name="Albersmeier A."/>
            <person name="Kalinowski J."/>
            <person name="Ruckert C."/>
        </authorList>
    </citation>
    <scope>NUCLEOTIDE SEQUENCE</scope>
    <source>
        <strain evidence="2">CGMCC 1.15454</strain>
    </source>
</reference>
<sequence>MSKQKWLWITLIILLASTIPGIVERWNTETENNTYEIAVPYQEIDQLATDHEDVDTEAILSSLKKSGLNTVSISPLSLNWMEDQDMITIYNEQELNNALRFSGQEETIDTEEKGYYITQPKDAYFNKLINEKLQPSSITINGQAFYFIEKETELLSQNIAYNEETLKKVKAQGLHYMFRAENTNQFWNQKNVDQLIELKDTNTTNLLFYGEDVIGYPNMEAVEKWTNQLTNVGYHFYSIEFSHQKGLQTVARNTDYNTIRLHSMDLNNKTLSENIDQAARAVKERNIRSIFFHIQAGDPVESLENANAFIEGVHDKLASNFQQGTPKPFSEINTPTWMLAILFITGILFTGLVSSVINNRKWMIASVVFMTLLVIGYFLTGRLFLIQGFALIIAIIAPIYAVLSTINIGEKQLGRITLHYLKALGITFTGIIIVIGLLNGNAFITGFEVFRGVKLVYLIPILFVGVFLFWREMLKLLHVPVKYWHLAVIFIIGAIGIYYITRTGNGATVSDIELMIRSTLEGWLYVRPRTKEFLIGFPFYLLAIYVIGRNRLLGKFLIIPGSIGFLSIMNTFTHLHIPLHISLLRTAYSIVLGYILGLLLILIYRKCVPFITKRIRREWV</sequence>
<evidence type="ECO:0000313" key="2">
    <source>
        <dbReference type="EMBL" id="GGB60044.1"/>
    </source>
</evidence>
<organism evidence="2 3">
    <name type="scientific">Lentibacillus populi</name>
    <dbReference type="NCBI Taxonomy" id="1827502"/>
    <lineage>
        <taxon>Bacteria</taxon>
        <taxon>Bacillati</taxon>
        <taxon>Bacillota</taxon>
        <taxon>Bacilli</taxon>
        <taxon>Bacillales</taxon>
        <taxon>Bacillaceae</taxon>
        <taxon>Lentibacillus</taxon>
    </lineage>
</organism>
<feature type="transmembrane region" description="Helical" evidence="1">
    <location>
        <begin position="455"/>
        <end position="471"/>
    </location>
</feature>
<name>A0A9W5U1D6_9BACI</name>
<feature type="transmembrane region" description="Helical" evidence="1">
    <location>
        <begin position="483"/>
        <end position="501"/>
    </location>
</feature>